<feature type="binding site" evidence="3">
    <location>
        <position position="103"/>
    </location>
    <ligand>
        <name>Mn(2+)</name>
        <dbReference type="ChEBI" id="CHEBI:29035"/>
        <label>2</label>
    </ligand>
</feature>
<feature type="binding site" evidence="3">
    <location>
        <position position="139"/>
    </location>
    <ligand>
        <name>Mn(2+)</name>
        <dbReference type="ChEBI" id="CHEBI:29035"/>
        <label>2</label>
    </ligand>
</feature>
<dbReference type="InterPro" id="IPR017439">
    <property type="entry name" value="Amidohydrolase"/>
</dbReference>
<proteinExistence type="inferred from homology"/>
<dbReference type="PANTHER" id="PTHR11014">
    <property type="entry name" value="PEPTIDASE M20 FAMILY MEMBER"/>
    <property type="match status" value="1"/>
</dbReference>
<dbReference type="SUPFAM" id="SSF53187">
    <property type="entry name" value="Zn-dependent exopeptidases"/>
    <property type="match status" value="1"/>
</dbReference>
<accession>A0A538U8L3</accession>
<dbReference type="Pfam" id="PF01546">
    <property type="entry name" value="Peptidase_M20"/>
    <property type="match status" value="1"/>
</dbReference>
<dbReference type="GO" id="GO:0046872">
    <property type="term" value="F:metal ion binding"/>
    <property type="evidence" value="ECO:0007669"/>
    <property type="project" value="UniProtKB-KW"/>
</dbReference>
<comment type="caution">
    <text evidence="5">The sequence shown here is derived from an EMBL/GenBank/DDBJ whole genome shotgun (WGS) entry which is preliminary data.</text>
</comment>
<evidence type="ECO:0000313" key="6">
    <source>
        <dbReference type="Proteomes" id="UP000319771"/>
    </source>
</evidence>
<dbReference type="EMBL" id="VBPB01000115">
    <property type="protein sequence ID" value="TMQ72242.1"/>
    <property type="molecule type" value="Genomic_DNA"/>
</dbReference>
<dbReference type="InterPro" id="IPR036264">
    <property type="entry name" value="Bact_exopeptidase_dim_dom"/>
</dbReference>
<dbReference type="Gene3D" id="3.30.70.360">
    <property type="match status" value="1"/>
</dbReference>
<feature type="binding site" evidence="3">
    <location>
        <position position="165"/>
    </location>
    <ligand>
        <name>Mn(2+)</name>
        <dbReference type="ChEBI" id="CHEBI:29035"/>
        <label>2</label>
    </ligand>
</feature>
<keyword evidence="2 5" id="KW-0378">Hydrolase</keyword>
<dbReference type="InterPro" id="IPR011650">
    <property type="entry name" value="Peptidase_M20_dimer"/>
</dbReference>
<feature type="domain" description="Peptidase M20 dimerisation" evidence="4">
    <location>
        <begin position="188"/>
        <end position="279"/>
    </location>
</feature>
<comment type="similarity">
    <text evidence="1">Belongs to the peptidase M20 family.</text>
</comment>
<organism evidence="5 6">
    <name type="scientific">Eiseniibacteriota bacterium</name>
    <dbReference type="NCBI Taxonomy" id="2212470"/>
    <lineage>
        <taxon>Bacteria</taxon>
        <taxon>Candidatus Eiseniibacteriota</taxon>
    </lineage>
</organism>
<evidence type="ECO:0000256" key="2">
    <source>
        <dbReference type="ARBA" id="ARBA00022801"/>
    </source>
</evidence>
<evidence type="ECO:0000256" key="3">
    <source>
        <dbReference type="PIRSR" id="PIRSR005962-1"/>
    </source>
</evidence>
<sequence>MKTLSPTLDEETLKDLVTVRRDLHQHPEIAFEETRTAGIVAERLEALGLEVRTGVAKTGVLATVRGGRHGKTVLLRADMDALPIHEENDTPYRSQVAGKMHACGHDCHTSILLGVAKTLVRDRAELPGAVTLCFQPAEECGGGAEGMINEGAIADPKPDATFGLHVWQDLDLGVVGVTPGPFMAAVDEFTVTVTGKGAHGAMPHLGIDPVVCLAQMVTALQTIASRTTSPFDEVVVSVTQLRAGSAFNIIPGTAWMNGTVRVFDPALWERLPGQFERIVRGVAAAFDCSVAVDYHRFNQPTVNDPAMAALAREAAAEVVGRENVRDDVRTMGGEDFSAFLRKIPGCFIAVGSRNQEKGLVYGHHHPRFDVDERCLAIGAEVLLKTTRRFLGEGR</sequence>
<dbReference type="PIRSF" id="PIRSF005962">
    <property type="entry name" value="Pept_M20D_amidohydro"/>
    <property type="match status" value="1"/>
</dbReference>
<dbReference type="Pfam" id="PF07687">
    <property type="entry name" value="M20_dimer"/>
    <property type="match status" value="1"/>
</dbReference>
<dbReference type="FunFam" id="3.30.70.360:FF:000014">
    <property type="entry name" value="N-acyl-L-amino acid amidohydrolase"/>
    <property type="match status" value="1"/>
</dbReference>
<keyword evidence="3" id="KW-0464">Manganese</keyword>
<evidence type="ECO:0000256" key="1">
    <source>
        <dbReference type="ARBA" id="ARBA00006153"/>
    </source>
</evidence>
<dbReference type="PANTHER" id="PTHR11014:SF63">
    <property type="entry name" value="METALLOPEPTIDASE, PUTATIVE (AFU_ORTHOLOGUE AFUA_6G09600)-RELATED"/>
    <property type="match status" value="1"/>
</dbReference>
<evidence type="ECO:0000313" key="5">
    <source>
        <dbReference type="EMBL" id="TMQ72242.1"/>
    </source>
</evidence>
<dbReference type="AlphaFoldDB" id="A0A538U8L3"/>
<feature type="binding site" evidence="3">
    <location>
        <position position="105"/>
    </location>
    <ligand>
        <name>Mn(2+)</name>
        <dbReference type="ChEBI" id="CHEBI:29035"/>
        <label>2</label>
    </ligand>
</feature>
<dbReference type="Proteomes" id="UP000319771">
    <property type="component" value="Unassembled WGS sequence"/>
</dbReference>
<feature type="binding site" evidence="3">
    <location>
        <position position="364"/>
    </location>
    <ligand>
        <name>Mn(2+)</name>
        <dbReference type="ChEBI" id="CHEBI:29035"/>
        <label>2</label>
    </ligand>
</feature>
<evidence type="ECO:0000259" key="4">
    <source>
        <dbReference type="Pfam" id="PF07687"/>
    </source>
</evidence>
<dbReference type="InterPro" id="IPR002933">
    <property type="entry name" value="Peptidase_M20"/>
</dbReference>
<dbReference type="GO" id="GO:0016787">
    <property type="term" value="F:hydrolase activity"/>
    <property type="evidence" value="ECO:0007669"/>
    <property type="project" value="UniProtKB-KW"/>
</dbReference>
<reference evidence="5 6" key="1">
    <citation type="journal article" date="2019" name="Nat. Microbiol.">
        <title>Mediterranean grassland soil C-N compound turnover is dependent on rainfall and depth, and is mediated by genomically divergent microorganisms.</title>
        <authorList>
            <person name="Diamond S."/>
            <person name="Andeer P.F."/>
            <person name="Li Z."/>
            <person name="Crits-Christoph A."/>
            <person name="Burstein D."/>
            <person name="Anantharaman K."/>
            <person name="Lane K.R."/>
            <person name="Thomas B.C."/>
            <person name="Pan C."/>
            <person name="Northen T.R."/>
            <person name="Banfield J.F."/>
        </authorList>
    </citation>
    <scope>NUCLEOTIDE SEQUENCE [LARGE SCALE GENOMIC DNA]</scope>
    <source>
        <strain evidence="5">WS_11</strain>
    </source>
</reference>
<dbReference type="NCBIfam" id="TIGR01891">
    <property type="entry name" value="amidohydrolases"/>
    <property type="match status" value="1"/>
</dbReference>
<keyword evidence="3" id="KW-0479">Metal-binding</keyword>
<dbReference type="SUPFAM" id="SSF55031">
    <property type="entry name" value="Bacterial exopeptidase dimerisation domain"/>
    <property type="match status" value="1"/>
</dbReference>
<comment type="cofactor">
    <cofactor evidence="3">
        <name>Mn(2+)</name>
        <dbReference type="ChEBI" id="CHEBI:29035"/>
    </cofactor>
    <text evidence="3">The Mn(2+) ion enhances activity.</text>
</comment>
<name>A0A538U8L3_UNCEI</name>
<dbReference type="Gene3D" id="3.40.630.10">
    <property type="entry name" value="Zn peptidases"/>
    <property type="match status" value="1"/>
</dbReference>
<protein>
    <submittedName>
        <fullName evidence="5">Amidohydrolase</fullName>
    </submittedName>
</protein>
<gene>
    <name evidence="5" type="ORF">E6K81_07990</name>
</gene>